<feature type="region of interest" description="Disordered" evidence="1">
    <location>
        <begin position="14"/>
        <end position="45"/>
    </location>
</feature>
<organism evidence="3 4">
    <name type="scientific">Streptomyces cyaneochromogenes</name>
    <dbReference type="NCBI Taxonomy" id="2496836"/>
    <lineage>
        <taxon>Bacteria</taxon>
        <taxon>Bacillati</taxon>
        <taxon>Actinomycetota</taxon>
        <taxon>Actinomycetes</taxon>
        <taxon>Kitasatosporales</taxon>
        <taxon>Streptomycetaceae</taxon>
        <taxon>Streptomyces</taxon>
    </lineage>
</organism>
<proteinExistence type="predicted"/>
<evidence type="ECO:0000256" key="1">
    <source>
        <dbReference type="SAM" id="MobiDB-lite"/>
    </source>
</evidence>
<sequence length="112" mass="11640">MALMLCAFAHGVSEDAHEPASAPVVSSATAAGGEPHGHHGPHPHRAEDCAADVIVRTGVQSVEDLPLGALAVAVLVVGSVTAAMPLARHAFRRPRSARTGRAALVRTCRWRI</sequence>
<name>A0A3S9M0L4_9ACTN</name>
<keyword evidence="2" id="KW-0472">Membrane</keyword>
<dbReference type="AlphaFoldDB" id="A0A3S9M0L4"/>
<evidence type="ECO:0000313" key="4">
    <source>
        <dbReference type="Proteomes" id="UP000280298"/>
    </source>
</evidence>
<keyword evidence="4" id="KW-1185">Reference proteome</keyword>
<dbReference type="EMBL" id="CP034539">
    <property type="protein sequence ID" value="AZQ32699.1"/>
    <property type="molecule type" value="Genomic_DNA"/>
</dbReference>
<reference evidence="3 4" key="1">
    <citation type="journal article" date="2019" name="Int. J. Syst. Evol. Microbiol.">
        <title>Streptomyces cyaneochromogenes sp. nov., a blue pigment-producing actinomycete from manganese-contaminated soil.</title>
        <authorList>
            <person name="Tang X."/>
            <person name="Zhao J."/>
            <person name="Li K."/>
            <person name="Chen Z."/>
            <person name="Sun Y."/>
            <person name="Gao J."/>
        </authorList>
    </citation>
    <scope>NUCLEOTIDE SEQUENCE [LARGE SCALE GENOMIC DNA]</scope>
    <source>
        <strain evidence="3 4">MK-45</strain>
    </source>
</reference>
<accession>A0A3S9M0L4</accession>
<keyword evidence="2" id="KW-1133">Transmembrane helix</keyword>
<keyword evidence="2" id="KW-0812">Transmembrane</keyword>
<protein>
    <submittedName>
        <fullName evidence="3">Uncharacterized protein</fullName>
    </submittedName>
</protein>
<gene>
    <name evidence="3" type="ORF">EJ357_03940</name>
</gene>
<feature type="transmembrane region" description="Helical" evidence="2">
    <location>
        <begin position="67"/>
        <end position="87"/>
    </location>
</feature>
<dbReference type="KEGG" id="scya:EJ357_03940"/>
<evidence type="ECO:0000313" key="3">
    <source>
        <dbReference type="EMBL" id="AZQ32699.1"/>
    </source>
</evidence>
<feature type="compositionally biased region" description="Low complexity" evidence="1">
    <location>
        <begin position="19"/>
        <end position="33"/>
    </location>
</feature>
<dbReference type="Proteomes" id="UP000280298">
    <property type="component" value="Chromosome"/>
</dbReference>
<evidence type="ECO:0000256" key="2">
    <source>
        <dbReference type="SAM" id="Phobius"/>
    </source>
</evidence>